<dbReference type="InterPro" id="IPR011009">
    <property type="entry name" value="Kinase-like_dom_sf"/>
</dbReference>
<dbReference type="Pfam" id="PF00069">
    <property type="entry name" value="Pkinase"/>
    <property type="match status" value="1"/>
</dbReference>
<proteinExistence type="predicted"/>
<dbReference type="Gene3D" id="3.30.200.20">
    <property type="entry name" value="Phosphorylase Kinase, domain 1"/>
    <property type="match status" value="1"/>
</dbReference>
<evidence type="ECO:0000313" key="10">
    <source>
        <dbReference type="EMBL" id="ARZ65740.1"/>
    </source>
</evidence>
<evidence type="ECO:0000256" key="2">
    <source>
        <dbReference type="ARBA" id="ARBA00022527"/>
    </source>
</evidence>
<evidence type="ECO:0000256" key="5">
    <source>
        <dbReference type="ARBA" id="ARBA00022777"/>
    </source>
</evidence>
<keyword evidence="6 7" id="KW-0067">ATP-binding</keyword>
<feature type="binding site" evidence="7">
    <location>
        <position position="43"/>
    </location>
    <ligand>
        <name>ATP</name>
        <dbReference type="ChEBI" id="CHEBI:30616"/>
    </ligand>
</feature>
<sequence>MTPTDKQRLIADRYLLTDLIGRGGMGAVWRATDQLLQRTVAVKELHLGADGHRRALREARTIARVSHPHVVGIYDLVAHEDQVWIVMELVDGPSLADHLTTAGPLPPARTAEIGLQLLDALTAVHAAGALHRDIKPANVLLRADGSVALTDFGIAALSDGESLTGTGEVMGSLDYIAPERLHSRPAGPPSDLFSLGVTLCVLLCGRTPFARPTPAATLHAVAYEQPDTSGCTGPLRTLVEGLVRKDPDERLSAPDAADALREVLTPGPATRTHTLRAPTLPPRRKPRRPRRAAVPLAVLLLASGATTAYLMTGHKTQHAATATPPEPKPMIPDEVMRTPDDRNQYWVFSGDRYALIELADAPRTDKQVTGPRPLTDWKNSLRRPRESTGT</sequence>
<gene>
    <name evidence="10" type="ORF">SMD11_0073</name>
</gene>
<feature type="region of interest" description="Disordered" evidence="8">
    <location>
        <begin position="363"/>
        <end position="390"/>
    </location>
</feature>
<dbReference type="PANTHER" id="PTHR43289">
    <property type="entry name" value="MITOGEN-ACTIVATED PROTEIN KINASE KINASE KINASE 20-RELATED"/>
    <property type="match status" value="1"/>
</dbReference>
<evidence type="ECO:0000256" key="1">
    <source>
        <dbReference type="ARBA" id="ARBA00012513"/>
    </source>
</evidence>
<dbReference type="InterPro" id="IPR000719">
    <property type="entry name" value="Prot_kinase_dom"/>
</dbReference>
<evidence type="ECO:0000256" key="8">
    <source>
        <dbReference type="SAM" id="MobiDB-lite"/>
    </source>
</evidence>
<reference evidence="10 11" key="1">
    <citation type="submission" date="2017-06" db="EMBL/GenBank/DDBJ databases">
        <title>Streptomyces albireticuli Genome sequencing and assembly.</title>
        <authorList>
            <person name="Wang Y."/>
            <person name="Du B."/>
            <person name="Ding Y."/>
            <person name="Liu H."/>
            <person name="Hou Q."/>
            <person name="Liu K."/>
            <person name="Yao L."/>
            <person name="Wang C."/>
        </authorList>
    </citation>
    <scope>NUCLEOTIDE SEQUENCE [LARGE SCALE GENOMIC DNA]</scope>
    <source>
        <strain evidence="10 11">MDJK11</strain>
    </source>
</reference>
<evidence type="ECO:0000313" key="11">
    <source>
        <dbReference type="Proteomes" id="UP000195755"/>
    </source>
</evidence>
<feature type="domain" description="Protein kinase" evidence="9">
    <location>
        <begin position="14"/>
        <end position="264"/>
    </location>
</feature>
<dbReference type="PANTHER" id="PTHR43289:SF6">
    <property type="entry name" value="SERINE_THREONINE-PROTEIN KINASE NEKL-3"/>
    <property type="match status" value="1"/>
</dbReference>
<dbReference type="CDD" id="cd14014">
    <property type="entry name" value="STKc_PknB_like"/>
    <property type="match status" value="1"/>
</dbReference>
<dbReference type="PROSITE" id="PS00107">
    <property type="entry name" value="PROTEIN_KINASE_ATP"/>
    <property type="match status" value="1"/>
</dbReference>
<dbReference type="EMBL" id="CP021744">
    <property type="protein sequence ID" value="ARZ65740.1"/>
    <property type="molecule type" value="Genomic_DNA"/>
</dbReference>
<dbReference type="GO" id="GO:0004674">
    <property type="term" value="F:protein serine/threonine kinase activity"/>
    <property type="evidence" value="ECO:0007669"/>
    <property type="project" value="UniProtKB-KW"/>
</dbReference>
<evidence type="ECO:0000256" key="4">
    <source>
        <dbReference type="ARBA" id="ARBA00022741"/>
    </source>
</evidence>
<keyword evidence="3" id="KW-0808">Transferase</keyword>
<organism evidence="10 11">
    <name type="scientific">Streptomyces albireticuli</name>
    <dbReference type="NCBI Taxonomy" id="1940"/>
    <lineage>
        <taxon>Bacteria</taxon>
        <taxon>Bacillati</taxon>
        <taxon>Actinomycetota</taxon>
        <taxon>Actinomycetes</taxon>
        <taxon>Kitasatosporales</taxon>
        <taxon>Streptomycetaceae</taxon>
        <taxon>Streptomyces</taxon>
    </lineage>
</organism>
<dbReference type="PROSITE" id="PS50011">
    <property type="entry name" value="PROTEIN_KINASE_DOM"/>
    <property type="match status" value="1"/>
</dbReference>
<dbReference type="InterPro" id="IPR017441">
    <property type="entry name" value="Protein_kinase_ATP_BS"/>
</dbReference>
<dbReference type="Gene3D" id="1.10.510.10">
    <property type="entry name" value="Transferase(Phosphotransferase) domain 1"/>
    <property type="match status" value="1"/>
</dbReference>
<feature type="compositionally biased region" description="Low complexity" evidence="8">
    <location>
        <begin position="268"/>
        <end position="278"/>
    </location>
</feature>
<name>A0A1Z2KUP4_9ACTN</name>
<keyword evidence="4 7" id="KW-0547">Nucleotide-binding</keyword>
<dbReference type="KEGG" id="salj:SMD11_0073"/>
<dbReference type="OrthoDB" id="9762169at2"/>
<dbReference type="Proteomes" id="UP000195755">
    <property type="component" value="Chromosome"/>
</dbReference>
<dbReference type="EC" id="2.7.11.1" evidence="1"/>
<evidence type="ECO:0000259" key="9">
    <source>
        <dbReference type="PROSITE" id="PS50011"/>
    </source>
</evidence>
<dbReference type="AlphaFoldDB" id="A0A1Z2KUP4"/>
<protein>
    <recommendedName>
        <fullName evidence="1">non-specific serine/threonine protein kinase</fullName>
        <ecNumber evidence="1">2.7.11.1</ecNumber>
    </recommendedName>
</protein>
<keyword evidence="5 10" id="KW-0418">Kinase</keyword>
<accession>A0A1Z2KUP4</accession>
<feature type="region of interest" description="Disordered" evidence="8">
    <location>
        <begin position="267"/>
        <end position="290"/>
    </location>
</feature>
<evidence type="ECO:0000256" key="3">
    <source>
        <dbReference type="ARBA" id="ARBA00022679"/>
    </source>
</evidence>
<dbReference type="GO" id="GO:0005524">
    <property type="term" value="F:ATP binding"/>
    <property type="evidence" value="ECO:0007669"/>
    <property type="project" value="UniProtKB-UniRule"/>
</dbReference>
<evidence type="ECO:0000256" key="6">
    <source>
        <dbReference type="ARBA" id="ARBA00022840"/>
    </source>
</evidence>
<evidence type="ECO:0000256" key="7">
    <source>
        <dbReference type="PROSITE-ProRule" id="PRU10141"/>
    </source>
</evidence>
<keyword evidence="2 10" id="KW-0723">Serine/threonine-protein kinase</keyword>
<dbReference type="RefSeq" id="WP_087924470.1">
    <property type="nucleotide sequence ID" value="NZ_CP021744.1"/>
</dbReference>
<dbReference type="SMART" id="SM00220">
    <property type="entry name" value="S_TKc"/>
    <property type="match status" value="1"/>
</dbReference>
<dbReference type="SUPFAM" id="SSF56112">
    <property type="entry name" value="Protein kinase-like (PK-like)"/>
    <property type="match status" value="1"/>
</dbReference>